<dbReference type="STRING" id="1354337.M983_2327"/>
<comment type="caution">
    <text evidence="4">The sequence shown here is derived from an EMBL/GenBank/DDBJ whole genome shotgun (WGS) entry which is preliminary data.</text>
</comment>
<dbReference type="Proteomes" id="UP000094023">
    <property type="component" value="Unassembled WGS sequence"/>
</dbReference>
<dbReference type="GO" id="GO:0005829">
    <property type="term" value="C:cytosol"/>
    <property type="evidence" value="ECO:0007669"/>
    <property type="project" value="TreeGrafter"/>
</dbReference>
<dbReference type="NCBIfam" id="NF008638">
    <property type="entry name" value="PRK11628.1"/>
    <property type="match status" value="1"/>
</dbReference>
<dbReference type="InterPro" id="IPR002634">
    <property type="entry name" value="BolA"/>
</dbReference>
<accession>A0A198FL34</accession>
<dbReference type="OrthoDB" id="9801469at2"/>
<dbReference type="PATRIC" id="fig|1354337.4.peg.2389"/>
<evidence type="ECO:0000256" key="1">
    <source>
        <dbReference type="ARBA" id="ARBA00005578"/>
    </source>
</evidence>
<name>A0A198FL34_9GAMM</name>
<dbReference type="AlphaFoldDB" id="A0A198FL34"/>
<dbReference type="PANTHER" id="PTHR46229">
    <property type="entry name" value="BOLA TRANSCRIPTION REGULATOR"/>
    <property type="match status" value="1"/>
</dbReference>
<evidence type="ECO:0000256" key="3">
    <source>
        <dbReference type="RuleBase" id="RU003860"/>
    </source>
</evidence>
<dbReference type="InterPro" id="IPR050961">
    <property type="entry name" value="BolA/IbaG_stress_morph_reg"/>
</dbReference>
<sequence length="104" mass="11978">MIRDDIESKLASRFSPHVLQVINESHRHNVPEGSESHFKVIIVSDEFNDKRSVSRHREVYQTLTHEMDNGVHALALHTFTLNEWDEQQDKALRSPGCRGGSQED</sequence>
<proteinExistence type="inferred from homology"/>
<protein>
    <recommendedName>
        <fullName evidence="2">DNA-binding transcriptional regulator BolA</fullName>
    </recommendedName>
</protein>
<comment type="similarity">
    <text evidence="1 3">Belongs to the BolA/IbaG family.</text>
</comment>
<dbReference type="PIRSF" id="PIRSF003113">
    <property type="entry name" value="BolA"/>
    <property type="match status" value="1"/>
</dbReference>
<evidence type="ECO:0000313" key="4">
    <source>
        <dbReference type="EMBL" id="OAT25578.1"/>
    </source>
</evidence>
<dbReference type="GO" id="GO:0006351">
    <property type="term" value="P:DNA-templated transcription"/>
    <property type="evidence" value="ECO:0007669"/>
    <property type="project" value="TreeGrafter"/>
</dbReference>
<dbReference type="FunFam" id="3.30.300.90:FF:000001">
    <property type="entry name" value="Transcriptional regulator BolA"/>
    <property type="match status" value="1"/>
</dbReference>
<dbReference type="InterPro" id="IPR036065">
    <property type="entry name" value="BolA-like_sf"/>
</dbReference>
<evidence type="ECO:0000313" key="5">
    <source>
        <dbReference type="Proteomes" id="UP000094023"/>
    </source>
</evidence>
<organism evidence="4 5">
    <name type="scientific">Proteus myxofaciens ATCC 19692</name>
    <dbReference type="NCBI Taxonomy" id="1354337"/>
    <lineage>
        <taxon>Bacteria</taxon>
        <taxon>Pseudomonadati</taxon>
        <taxon>Pseudomonadota</taxon>
        <taxon>Gammaproteobacteria</taxon>
        <taxon>Enterobacterales</taxon>
        <taxon>Morganellaceae</taxon>
        <taxon>Proteus</taxon>
    </lineage>
</organism>
<dbReference type="GO" id="GO:0051301">
    <property type="term" value="P:cell division"/>
    <property type="evidence" value="ECO:0007669"/>
    <property type="project" value="UniProtKB-KW"/>
</dbReference>
<dbReference type="Pfam" id="PF01722">
    <property type="entry name" value="BolA"/>
    <property type="match status" value="1"/>
</dbReference>
<keyword evidence="5" id="KW-1185">Reference proteome</keyword>
<dbReference type="GO" id="GO:1990229">
    <property type="term" value="C:iron-sulfur cluster assembly complex"/>
    <property type="evidence" value="ECO:0007669"/>
    <property type="project" value="UniProtKB-ARBA"/>
</dbReference>
<keyword evidence="4" id="KW-0131">Cell cycle</keyword>
<dbReference type="RefSeq" id="WP_066750815.1">
    <property type="nucleotide sequence ID" value="NZ_LXEN01000110.1"/>
</dbReference>
<dbReference type="SUPFAM" id="SSF82657">
    <property type="entry name" value="BolA-like"/>
    <property type="match status" value="1"/>
</dbReference>
<evidence type="ECO:0000256" key="2">
    <source>
        <dbReference type="ARBA" id="ARBA00074073"/>
    </source>
</evidence>
<dbReference type="Gene3D" id="3.30.300.90">
    <property type="entry name" value="BolA-like"/>
    <property type="match status" value="1"/>
</dbReference>
<keyword evidence="4" id="KW-0132">Cell division</keyword>
<reference evidence="4 5" key="1">
    <citation type="submission" date="2016-04" db="EMBL/GenBank/DDBJ databases">
        <title>ATOL: Assembling a taxonomically balanced genome-scale reconstruction of the evolutionary history of the Enterobacteriaceae.</title>
        <authorList>
            <person name="Plunkett G.III."/>
            <person name="Neeno-Eckwall E.C."/>
            <person name="Glasner J.D."/>
            <person name="Perna N.T."/>
        </authorList>
    </citation>
    <scope>NUCLEOTIDE SEQUENCE [LARGE SCALE GENOMIC DNA]</scope>
    <source>
        <strain evidence="4 5">ATCC 19692</strain>
    </source>
</reference>
<dbReference type="EMBL" id="LXEN01000110">
    <property type="protein sequence ID" value="OAT25578.1"/>
    <property type="molecule type" value="Genomic_DNA"/>
</dbReference>
<dbReference type="PANTHER" id="PTHR46229:SF2">
    <property type="entry name" value="BOLA-LIKE PROTEIN 1"/>
    <property type="match status" value="1"/>
</dbReference>
<gene>
    <name evidence="4" type="ORF">M983_2327</name>
</gene>